<reference evidence="1 2" key="1">
    <citation type="journal article" date="2022" name="Allergy">
        <title>Genome assembly and annotation of Periplaneta americana reveal a comprehensive cockroach allergen profile.</title>
        <authorList>
            <person name="Wang L."/>
            <person name="Xiong Q."/>
            <person name="Saelim N."/>
            <person name="Wang L."/>
            <person name="Nong W."/>
            <person name="Wan A.T."/>
            <person name="Shi M."/>
            <person name="Liu X."/>
            <person name="Cao Q."/>
            <person name="Hui J.H.L."/>
            <person name="Sookrung N."/>
            <person name="Leung T.F."/>
            <person name="Tungtrongchitr A."/>
            <person name="Tsui S.K.W."/>
        </authorList>
    </citation>
    <scope>NUCLEOTIDE SEQUENCE [LARGE SCALE GENOMIC DNA]</scope>
    <source>
        <strain evidence="1">PWHHKU_190912</strain>
    </source>
</reference>
<dbReference type="EMBL" id="JAJSOF020000037">
    <property type="protein sequence ID" value="KAJ4428425.1"/>
    <property type="molecule type" value="Genomic_DNA"/>
</dbReference>
<protein>
    <submittedName>
        <fullName evidence="1">Uncharacterized protein</fullName>
    </submittedName>
</protein>
<comment type="caution">
    <text evidence="1">The sequence shown here is derived from an EMBL/GenBank/DDBJ whole genome shotgun (WGS) entry which is preliminary data.</text>
</comment>
<dbReference type="Proteomes" id="UP001148838">
    <property type="component" value="Unassembled WGS sequence"/>
</dbReference>
<name>A0ABQ8S3D3_PERAM</name>
<evidence type="ECO:0000313" key="2">
    <source>
        <dbReference type="Proteomes" id="UP001148838"/>
    </source>
</evidence>
<sequence>MDESRNSYRVLVGRPERKRPLGRPRRRWEDNIKMALREVGYDGRDWINLARDRGQWRAYMRAAMNLGFLKSQILSPLIRNLNSHPEITYITRLPKKAFQPPVYLNWIRRLPADFELRSGAGSIPA</sequence>
<gene>
    <name evidence="1" type="ORF">ANN_24462</name>
</gene>
<proteinExistence type="predicted"/>
<keyword evidence="2" id="KW-1185">Reference proteome</keyword>
<evidence type="ECO:0000313" key="1">
    <source>
        <dbReference type="EMBL" id="KAJ4428425.1"/>
    </source>
</evidence>
<accession>A0ABQ8S3D3</accession>
<organism evidence="1 2">
    <name type="scientific">Periplaneta americana</name>
    <name type="common">American cockroach</name>
    <name type="synonym">Blatta americana</name>
    <dbReference type="NCBI Taxonomy" id="6978"/>
    <lineage>
        <taxon>Eukaryota</taxon>
        <taxon>Metazoa</taxon>
        <taxon>Ecdysozoa</taxon>
        <taxon>Arthropoda</taxon>
        <taxon>Hexapoda</taxon>
        <taxon>Insecta</taxon>
        <taxon>Pterygota</taxon>
        <taxon>Neoptera</taxon>
        <taxon>Polyneoptera</taxon>
        <taxon>Dictyoptera</taxon>
        <taxon>Blattodea</taxon>
        <taxon>Blattoidea</taxon>
        <taxon>Blattidae</taxon>
        <taxon>Blattinae</taxon>
        <taxon>Periplaneta</taxon>
    </lineage>
</organism>